<reference evidence="4 5" key="1">
    <citation type="submission" date="2022-11" db="EMBL/GenBank/DDBJ databases">
        <title>Minimal conservation of predation-associated metabolite biosynthetic gene clusters underscores biosynthetic potential of Myxococcota including descriptions for ten novel species: Archangium lansinium sp. nov., Myxococcus landrumus sp. nov., Nannocystis bai.</title>
        <authorList>
            <person name="Ahearne A."/>
            <person name="Stevens C."/>
            <person name="Dowd S."/>
        </authorList>
    </citation>
    <scope>NUCLEOTIDE SEQUENCE [LARGE SCALE GENOMIC DNA]</scope>
    <source>
        <strain evidence="4 5">RJM3</strain>
    </source>
</reference>
<feature type="compositionally biased region" description="Pro residues" evidence="1">
    <location>
        <begin position="1012"/>
        <end position="1028"/>
    </location>
</feature>
<dbReference type="Gene3D" id="3.40.50.410">
    <property type="entry name" value="von Willebrand factor, type A domain"/>
    <property type="match status" value="1"/>
</dbReference>
<dbReference type="RefSeq" id="WP_271916629.1">
    <property type="nucleotide sequence ID" value="NZ_JAQNDO010000001.1"/>
</dbReference>
<dbReference type="PANTHER" id="PTHR37947:SF2">
    <property type="entry name" value="VON WILLEBRAND FACTOR TYPE A"/>
    <property type="match status" value="1"/>
</dbReference>
<evidence type="ECO:0000256" key="1">
    <source>
        <dbReference type="SAM" id="MobiDB-lite"/>
    </source>
</evidence>
<feature type="domain" description="VWFA" evidence="3">
    <location>
        <begin position="481"/>
        <end position="655"/>
    </location>
</feature>
<dbReference type="InterPro" id="IPR029062">
    <property type="entry name" value="Class_I_gatase-like"/>
</dbReference>
<feature type="compositionally biased region" description="Low complexity" evidence="1">
    <location>
        <begin position="1002"/>
        <end position="1011"/>
    </location>
</feature>
<dbReference type="PROSITE" id="PS50234">
    <property type="entry name" value="VWFA"/>
    <property type="match status" value="1"/>
</dbReference>
<keyword evidence="2" id="KW-1133">Transmembrane helix</keyword>
<feature type="transmembrane region" description="Helical" evidence="2">
    <location>
        <begin position="42"/>
        <end position="62"/>
    </location>
</feature>
<keyword evidence="5" id="KW-1185">Reference proteome</keyword>
<dbReference type="PANTHER" id="PTHR37947">
    <property type="entry name" value="BLL2462 PROTEIN"/>
    <property type="match status" value="1"/>
</dbReference>
<comment type="caution">
    <text evidence="4">The sequence shown here is derived from an EMBL/GenBank/DDBJ whole genome shotgun (WGS) entry which is preliminary data.</text>
</comment>
<gene>
    <name evidence="4" type="ORF">POL67_08580</name>
</gene>
<feature type="region of interest" description="Disordered" evidence="1">
    <location>
        <begin position="180"/>
        <end position="199"/>
    </location>
</feature>
<feature type="compositionally biased region" description="Low complexity" evidence="1">
    <location>
        <begin position="975"/>
        <end position="993"/>
    </location>
</feature>
<dbReference type="SUPFAM" id="SSF52317">
    <property type="entry name" value="Class I glutamine amidotransferase-like"/>
    <property type="match status" value="1"/>
</dbReference>
<feature type="transmembrane region" description="Helical" evidence="2">
    <location>
        <begin position="12"/>
        <end position="30"/>
    </location>
</feature>
<evidence type="ECO:0000259" key="3">
    <source>
        <dbReference type="PROSITE" id="PS50234"/>
    </source>
</evidence>
<keyword evidence="2" id="KW-0472">Membrane</keyword>
<evidence type="ECO:0000256" key="2">
    <source>
        <dbReference type="SAM" id="Phobius"/>
    </source>
</evidence>
<dbReference type="Proteomes" id="UP001221411">
    <property type="component" value="Unassembled WGS sequence"/>
</dbReference>
<keyword evidence="2" id="KW-0812">Transmembrane</keyword>
<dbReference type="InterPro" id="IPR036465">
    <property type="entry name" value="vWFA_dom_sf"/>
</dbReference>
<dbReference type="SUPFAM" id="SSF53300">
    <property type="entry name" value="vWA-like"/>
    <property type="match status" value="2"/>
</dbReference>
<dbReference type="EMBL" id="JAQNDO010000001">
    <property type="protein sequence ID" value="MDC0741398.1"/>
    <property type="molecule type" value="Genomic_DNA"/>
</dbReference>
<proteinExistence type="predicted"/>
<dbReference type="SMART" id="SM00327">
    <property type="entry name" value="VWA"/>
    <property type="match status" value="2"/>
</dbReference>
<accession>A0ABT5EHW4</accession>
<sequence length="1047" mass="109037">MIPSHLRPYVPFVVVGIGLLVFVLLARWVIREAGLTKRKILLAGMIAGALPALYVGLVWTGLVPGGYLRLARPQITLLALASTMFVAYRMATGWTNQGPFRTRLGDLLAQFATFIAAMAAAGPELGRPLDRLTVLVAIDRSRSIDLVPSAEQRIKQELTVAEIGMREEDRIGTIIFGADAATEDPPRPKSDLPAPQRVSIGRDGTDLGAAIRRSLAEVPADSAARIVVLSDGVATRGDTMAAAAAAVAAEIPVDVVPLEQRSIPDIRVVALRAPTRADEGEPIDLRLVTSSPSPAAIQIRLRRDGELIAESGAKIAAGEDVLRIREKAPGPGFHRYDVEITAADPALDQSPEDNAGSAFMRVRGQASALVLDGDAGKTAFVARALQAAAFQVDEGSTSSVPADLAGLVGYDLVVMGDVRASDLSPGQIDALASYVRDLGGGLLLMGGDRSMGPGGYARTPLEEVSPVSFDLKQERRRASLAEVIGIDISGSMAATAGAHTKLELANEAAARSAALLGSGDRLGVLHVDTDVHWSVPLGPVSDKAAIDKAIRGVGPGGGGILVDITLEAAYAALAKEKVNLKHVLLFADGSDAEQMGPCRTMVSDALRAGITTSVVALGNGGDVPELETLSRLGSGRFYLIEDANRLPAVFTQETILAARSSIVEKEFRVSRSAPSPILSGVPLDEAPSLDGYVVTIPKGRASVLMTGPEGDPILAVWSAGVGRSGAFTSDLKDRWGRRWTTWPGAARLVGQLARDLTRKGEDGRVRVEADASGGELHVRATVVGDDGRAQSFRRLMVRVAGPDGFVRETALEATGAGAYAASIPLSRPGTYIAIAKDEQSGDVVGTAGAALTAGEELRPTGSDAALLGRIADLTGGKRRDTLAGIFGDRAARRFSYQDITPVLIAMAGFALLLAVAARRFALPEPVLAWAARTRAALQPKPAEAHARPDPRSPDAVVGALLQAKERAARDRAAREAPLPAASAAALAQTSAPAPHAPPPAAARPHIPAPTAAAPPPAGAAPPAGPPQPRALTAAEILLARRKGQPRS</sequence>
<name>A0ABT5EHW4_9BACT</name>
<organism evidence="4 5">
    <name type="scientific">Polyangium mundeleinium</name>
    <dbReference type="NCBI Taxonomy" id="2995306"/>
    <lineage>
        <taxon>Bacteria</taxon>
        <taxon>Pseudomonadati</taxon>
        <taxon>Myxococcota</taxon>
        <taxon>Polyangia</taxon>
        <taxon>Polyangiales</taxon>
        <taxon>Polyangiaceae</taxon>
        <taxon>Polyangium</taxon>
    </lineage>
</organism>
<dbReference type="InterPro" id="IPR002035">
    <property type="entry name" value="VWF_A"/>
</dbReference>
<protein>
    <submittedName>
        <fullName evidence="4">VWA domain-containing protein</fullName>
    </submittedName>
</protein>
<dbReference type="Pfam" id="PF13519">
    <property type="entry name" value="VWA_2"/>
    <property type="match status" value="1"/>
</dbReference>
<feature type="region of interest" description="Disordered" evidence="1">
    <location>
        <begin position="966"/>
        <end position="1047"/>
    </location>
</feature>
<dbReference type="Gene3D" id="3.40.50.880">
    <property type="match status" value="2"/>
</dbReference>
<evidence type="ECO:0000313" key="5">
    <source>
        <dbReference type="Proteomes" id="UP001221411"/>
    </source>
</evidence>
<evidence type="ECO:0000313" key="4">
    <source>
        <dbReference type="EMBL" id="MDC0741398.1"/>
    </source>
</evidence>